<dbReference type="Pfam" id="PF13041">
    <property type="entry name" value="PPR_2"/>
    <property type="match status" value="1"/>
</dbReference>
<keyword evidence="6" id="KW-1185">Reference proteome</keyword>
<dbReference type="PANTHER" id="PTHR47926:SF540">
    <property type="entry name" value="PENTATRICOPEPTIDE REPEAT-CONTAINING PROTEIN"/>
    <property type="match status" value="1"/>
</dbReference>
<dbReference type="Gene3D" id="1.25.40.10">
    <property type="entry name" value="Tetratricopeptide repeat domain"/>
    <property type="match status" value="3"/>
</dbReference>
<evidence type="ECO:0000259" key="4">
    <source>
        <dbReference type="Pfam" id="PF14432"/>
    </source>
</evidence>
<dbReference type="InterPro" id="IPR011990">
    <property type="entry name" value="TPR-like_helical_dom_sf"/>
</dbReference>
<dbReference type="Proteomes" id="UP001358586">
    <property type="component" value="Chromosome 12"/>
</dbReference>
<organism evidence="5 6">
    <name type="scientific">Gossypium arboreum</name>
    <name type="common">Tree cotton</name>
    <name type="synonym">Gossypium nanking</name>
    <dbReference type="NCBI Taxonomy" id="29729"/>
    <lineage>
        <taxon>Eukaryota</taxon>
        <taxon>Viridiplantae</taxon>
        <taxon>Streptophyta</taxon>
        <taxon>Embryophyta</taxon>
        <taxon>Tracheophyta</taxon>
        <taxon>Spermatophyta</taxon>
        <taxon>Magnoliopsida</taxon>
        <taxon>eudicotyledons</taxon>
        <taxon>Gunneridae</taxon>
        <taxon>Pentapetalae</taxon>
        <taxon>rosids</taxon>
        <taxon>malvids</taxon>
        <taxon>Malvales</taxon>
        <taxon>Malvaceae</taxon>
        <taxon>Malvoideae</taxon>
        <taxon>Gossypium</taxon>
    </lineage>
</organism>
<gene>
    <name evidence="5" type="ORF">PVK06_042430</name>
</gene>
<reference evidence="5 6" key="1">
    <citation type="submission" date="2023-03" db="EMBL/GenBank/DDBJ databases">
        <title>WGS of Gossypium arboreum.</title>
        <authorList>
            <person name="Yu D."/>
        </authorList>
    </citation>
    <scope>NUCLEOTIDE SEQUENCE [LARGE SCALE GENOMIC DNA]</scope>
    <source>
        <tissue evidence="5">Leaf</tissue>
    </source>
</reference>
<comment type="similarity">
    <text evidence="1">Belongs to the PPR family. PCMP-H subfamily.</text>
</comment>
<dbReference type="Pfam" id="PF20430">
    <property type="entry name" value="Eplus_motif"/>
    <property type="match status" value="1"/>
</dbReference>
<dbReference type="InterPro" id="IPR046848">
    <property type="entry name" value="E_motif"/>
</dbReference>
<name>A0ABR0MML1_GOSAR</name>
<dbReference type="Pfam" id="PF14432">
    <property type="entry name" value="DYW_deaminase"/>
    <property type="match status" value="1"/>
</dbReference>
<dbReference type="InterPro" id="IPR032867">
    <property type="entry name" value="DYW_dom"/>
</dbReference>
<sequence>MLRALRSSSATILPKPPQPQAFLSTIHPHVDPSQTKCTTPKPFPYTSTLQTLLQPISDQNAPPHLSYAPLFQFLTGQNFLKLGQQIHAHMTLHGLQPNAFLGAKMVAMYASSGDLESAVTVFRKIKYPTSLLYNSIIRAYTNNGYPLKTIDIYHEMHSLRLKGDNFTFPFVLKSCANVLDVWMGECVHGQSLRFGLELDAYVGTSLIDFYVKVGELRDANKVFDLITVRAVSSWNALIAGYMKEGEIRVAEDLFRGMPCRNIVSWTSMISGYTQNGLAEEALSLFDEMLKEDSEVKPNWVTIMSVLPACAHSASFERGRRINEYVNRIGLESNPSVQTALIAMYAKCGSLVNARCCFDRILENEKNLCAWNTMITAYASHGQGLESVLTFENMVRAGVYPDAITFTGLLSGCSHSGLVEFGLRYFNSMQTKYSVEPRHEHYACVVDLLARAGRLAEAKEFIKKIPMQPGPSIWGALLAACRKSRNLEIAEMAAKELFVLEPENSCNYILLSNMYAEAGMWKEVDKLRARLKCEGIKKNPGCSWIEIKSKAHLFLSGDLSHPQSKEIYNLLEALPEKIKAAGYIPNTSFVLHDISEEEKEQNLIIHSEKLAIAFGLLNTNPEVVIRITKNLRICGDCHTVIKFISNIYEREIVVRDVNRFHHFRDGACSCGDYCMAITTKDVKLLENEVVSNNREKKIDFHFPLQKLLSYATPPTEVKEFLLLGDAVGRTYERASEQASYIICPILDFEKWKMIGVREALTLDLRITQKL</sequence>
<dbReference type="InterPro" id="IPR046849">
    <property type="entry name" value="E2_motif"/>
</dbReference>
<dbReference type="InterPro" id="IPR002885">
    <property type="entry name" value="PPR_rpt"/>
</dbReference>
<evidence type="ECO:0000256" key="2">
    <source>
        <dbReference type="ARBA" id="ARBA00022737"/>
    </source>
</evidence>
<proteinExistence type="inferred from homology"/>
<evidence type="ECO:0000256" key="3">
    <source>
        <dbReference type="PROSITE-ProRule" id="PRU00708"/>
    </source>
</evidence>
<dbReference type="EMBL" id="JARKNE010000012">
    <property type="protein sequence ID" value="KAK5774575.1"/>
    <property type="molecule type" value="Genomic_DNA"/>
</dbReference>
<protein>
    <recommendedName>
        <fullName evidence="4">DYW domain-containing protein</fullName>
    </recommendedName>
</protein>
<evidence type="ECO:0000313" key="5">
    <source>
        <dbReference type="EMBL" id="KAK5774575.1"/>
    </source>
</evidence>
<evidence type="ECO:0000256" key="1">
    <source>
        <dbReference type="ARBA" id="ARBA00006643"/>
    </source>
</evidence>
<dbReference type="Pfam" id="PF20431">
    <property type="entry name" value="E_motif"/>
    <property type="match status" value="1"/>
</dbReference>
<keyword evidence="2" id="KW-0677">Repeat</keyword>
<dbReference type="InterPro" id="IPR046960">
    <property type="entry name" value="PPR_At4g14850-like_plant"/>
</dbReference>
<feature type="repeat" description="PPR" evidence="3">
    <location>
        <begin position="261"/>
        <end position="295"/>
    </location>
</feature>
<comment type="caution">
    <text evidence="5">The sequence shown here is derived from an EMBL/GenBank/DDBJ whole genome shotgun (WGS) entry which is preliminary data.</text>
</comment>
<dbReference type="NCBIfam" id="TIGR00756">
    <property type="entry name" value="PPR"/>
    <property type="match status" value="4"/>
</dbReference>
<dbReference type="PANTHER" id="PTHR47926">
    <property type="entry name" value="PENTATRICOPEPTIDE REPEAT-CONTAINING PROTEIN"/>
    <property type="match status" value="1"/>
</dbReference>
<evidence type="ECO:0000313" key="6">
    <source>
        <dbReference type="Proteomes" id="UP001358586"/>
    </source>
</evidence>
<dbReference type="Pfam" id="PF01535">
    <property type="entry name" value="PPR"/>
    <property type="match status" value="4"/>
</dbReference>
<dbReference type="PROSITE" id="PS51375">
    <property type="entry name" value="PPR"/>
    <property type="match status" value="3"/>
</dbReference>
<feature type="domain" description="DYW" evidence="4">
    <location>
        <begin position="581"/>
        <end position="672"/>
    </location>
</feature>
<accession>A0ABR0MML1</accession>
<feature type="repeat" description="PPR" evidence="3">
    <location>
        <begin position="366"/>
        <end position="400"/>
    </location>
</feature>
<feature type="repeat" description="PPR" evidence="3">
    <location>
        <begin position="230"/>
        <end position="260"/>
    </location>
</feature>